<reference evidence="2" key="2">
    <citation type="journal article" date="2015" name="Data Brief">
        <title>Shoot transcriptome of the giant reed, Arundo donax.</title>
        <authorList>
            <person name="Barrero R.A."/>
            <person name="Guerrero F.D."/>
            <person name="Moolhuijzen P."/>
            <person name="Goolsby J.A."/>
            <person name="Tidwell J."/>
            <person name="Bellgard S.E."/>
            <person name="Bellgard M.I."/>
        </authorList>
    </citation>
    <scope>NUCLEOTIDE SEQUENCE</scope>
    <source>
        <tissue evidence="2">Shoot tissue taken approximately 20 cm above the soil surface</tissue>
    </source>
</reference>
<dbReference type="AlphaFoldDB" id="A0A0A9HQN3"/>
<feature type="region of interest" description="Disordered" evidence="1">
    <location>
        <begin position="19"/>
        <end position="48"/>
    </location>
</feature>
<reference evidence="2" key="1">
    <citation type="submission" date="2014-09" db="EMBL/GenBank/DDBJ databases">
        <authorList>
            <person name="Magalhaes I.L.F."/>
            <person name="Oliveira U."/>
            <person name="Santos F.R."/>
            <person name="Vidigal T.H.D.A."/>
            <person name="Brescovit A.D."/>
            <person name="Santos A.J."/>
        </authorList>
    </citation>
    <scope>NUCLEOTIDE SEQUENCE</scope>
    <source>
        <tissue evidence="2">Shoot tissue taken approximately 20 cm above the soil surface</tissue>
    </source>
</reference>
<evidence type="ECO:0000313" key="2">
    <source>
        <dbReference type="EMBL" id="JAE39460.1"/>
    </source>
</evidence>
<organism evidence="2">
    <name type="scientific">Arundo donax</name>
    <name type="common">Giant reed</name>
    <name type="synonym">Donax arundinaceus</name>
    <dbReference type="NCBI Taxonomy" id="35708"/>
    <lineage>
        <taxon>Eukaryota</taxon>
        <taxon>Viridiplantae</taxon>
        <taxon>Streptophyta</taxon>
        <taxon>Embryophyta</taxon>
        <taxon>Tracheophyta</taxon>
        <taxon>Spermatophyta</taxon>
        <taxon>Magnoliopsida</taxon>
        <taxon>Liliopsida</taxon>
        <taxon>Poales</taxon>
        <taxon>Poaceae</taxon>
        <taxon>PACMAD clade</taxon>
        <taxon>Arundinoideae</taxon>
        <taxon>Arundineae</taxon>
        <taxon>Arundo</taxon>
    </lineage>
</organism>
<accession>A0A0A9HQN3</accession>
<dbReference type="EMBL" id="GBRH01158436">
    <property type="protein sequence ID" value="JAE39460.1"/>
    <property type="molecule type" value="Transcribed_RNA"/>
</dbReference>
<protein>
    <submittedName>
        <fullName evidence="2">Uncharacterized protein</fullName>
    </submittedName>
</protein>
<proteinExistence type="predicted"/>
<sequence length="48" mass="5229">MCCSLKLKVKYKWLRLSENAGGDSRSCNRHEDGADSGDDGQLDPDIGS</sequence>
<name>A0A0A9HQN3_ARUDO</name>
<evidence type="ECO:0000256" key="1">
    <source>
        <dbReference type="SAM" id="MobiDB-lite"/>
    </source>
</evidence>